<feature type="compositionally biased region" description="Basic and acidic residues" evidence="5">
    <location>
        <begin position="85"/>
        <end position="101"/>
    </location>
</feature>
<name>A0ABQ7YG96_BRANA</name>
<dbReference type="Proteomes" id="UP000824890">
    <property type="component" value="Unassembled WGS sequence"/>
</dbReference>
<accession>A0ABQ7YG96</accession>
<keyword evidence="3" id="KW-0862">Zinc</keyword>
<evidence type="ECO:0000256" key="1">
    <source>
        <dbReference type="ARBA" id="ARBA00022723"/>
    </source>
</evidence>
<dbReference type="PROSITE" id="PS51999">
    <property type="entry name" value="ZF_GRF"/>
    <property type="match status" value="1"/>
</dbReference>
<organism evidence="8 9">
    <name type="scientific">Brassica napus</name>
    <name type="common">Rape</name>
    <dbReference type="NCBI Taxonomy" id="3708"/>
    <lineage>
        <taxon>Eukaryota</taxon>
        <taxon>Viridiplantae</taxon>
        <taxon>Streptophyta</taxon>
        <taxon>Embryophyta</taxon>
        <taxon>Tracheophyta</taxon>
        <taxon>Spermatophyta</taxon>
        <taxon>Magnoliopsida</taxon>
        <taxon>eudicotyledons</taxon>
        <taxon>Gunneridae</taxon>
        <taxon>Pentapetalae</taxon>
        <taxon>rosids</taxon>
        <taxon>malvids</taxon>
        <taxon>Brassicales</taxon>
        <taxon>Brassicaceae</taxon>
        <taxon>Brassiceae</taxon>
        <taxon>Brassica</taxon>
    </lineage>
</organism>
<comment type="caution">
    <text evidence="8">The sequence shown here is derived from an EMBL/GenBank/DDBJ whole genome shotgun (WGS) entry which is preliminary data.</text>
</comment>
<protein>
    <recommendedName>
        <fullName evidence="7">GRF-type domain-containing protein</fullName>
    </recommendedName>
</protein>
<evidence type="ECO:0000256" key="4">
    <source>
        <dbReference type="PROSITE-ProRule" id="PRU01343"/>
    </source>
</evidence>
<dbReference type="InterPro" id="IPR010666">
    <property type="entry name" value="Znf_GRF"/>
</dbReference>
<sequence>MKVGAPMNLFAKFDVVDRGSHSSREESRGKGYRTPAQAMKRKMFDDVWSSGRGGYVSSASSKIDAVVVEEDELLREVEKVEEKIRGESMRSNEGEPSKTIDSDSSLADEVDDRDVRPRGYDKEFWAPFIIEDNGGSDVVGKVFNAEDTNHRTYSCTTNNAFDHTVVAGGPTSSNDKTTPEWEDIPDDVSEQILYPPITKRQAGRRRKMRIPSIGEFPCILLKEKVGKKTKVVTIRCGRCKMEGHNRTFLPKTKICRYTKKLFVDGVVNVVMVSEHVPMFYENYMLVANLRILYFGSMSSTTASSVCREGPTESFGVPKRCWCCSKVDLLVSKTNDNPFWRFYRCEGALQRKAESHLFKWVKIAMEEQFTEANLNFEKSFSELGRMAEEMAGLGRSLKLVIAKQESRLRELENSVRMREAEECTKRQRGCVVLTPQLVVVFCVAGGLALLFKAFGA</sequence>
<reference evidence="8 9" key="1">
    <citation type="submission" date="2021-05" db="EMBL/GenBank/DDBJ databases">
        <title>Genome Assembly of Synthetic Allotetraploid Brassica napus Reveals Homoeologous Exchanges between Subgenomes.</title>
        <authorList>
            <person name="Davis J.T."/>
        </authorList>
    </citation>
    <scope>NUCLEOTIDE SEQUENCE [LARGE SCALE GENOMIC DNA]</scope>
    <source>
        <strain evidence="9">cv. Da-Ae</strain>
        <tissue evidence="8">Seedling</tissue>
    </source>
</reference>
<evidence type="ECO:0000256" key="6">
    <source>
        <dbReference type="SAM" id="Phobius"/>
    </source>
</evidence>
<keyword evidence="6" id="KW-0812">Transmembrane</keyword>
<evidence type="ECO:0000256" key="3">
    <source>
        <dbReference type="ARBA" id="ARBA00022833"/>
    </source>
</evidence>
<keyword evidence="6" id="KW-1133">Transmembrane helix</keyword>
<evidence type="ECO:0000256" key="5">
    <source>
        <dbReference type="SAM" id="MobiDB-lite"/>
    </source>
</evidence>
<feature type="domain" description="GRF-type" evidence="7">
    <location>
        <begin position="320"/>
        <end position="363"/>
    </location>
</feature>
<evidence type="ECO:0000313" key="8">
    <source>
        <dbReference type="EMBL" id="KAH0867181.1"/>
    </source>
</evidence>
<keyword evidence="9" id="KW-1185">Reference proteome</keyword>
<keyword evidence="1" id="KW-0479">Metal-binding</keyword>
<dbReference type="EMBL" id="JAGKQM010000017">
    <property type="protein sequence ID" value="KAH0867181.1"/>
    <property type="molecule type" value="Genomic_DNA"/>
</dbReference>
<evidence type="ECO:0000256" key="2">
    <source>
        <dbReference type="ARBA" id="ARBA00022771"/>
    </source>
</evidence>
<feature type="transmembrane region" description="Helical" evidence="6">
    <location>
        <begin position="432"/>
        <end position="450"/>
    </location>
</feature>
<feature type="region of interest" description="Disordered" evidence="5">
    <location>
        <begin position="85"/>
        <end position="112"/>
    </location>
</feature>
<proteinExistence type="predicted"/>
<keyword evidence="2 4" id="KW-0863">Zinc-finger</keyword>
<evidence type="ECO:0000313" key="9">
    <source>
        <dbReference type="Proteomes" id="UP000824890"/>
    </source>
</evidence>
<keyword evidence="6" id="KW-0472">Membrane</keyword>
<evidence type="ECO:0000259" key="7">
    <source>
        <dbReference type="PROSITE" id="PS51999"/>
    </source>
</evidence>
<gene>
    <name evidence="8" type="ORF">HID58_074203</name>
</gene>